<proteinExistence type="predicted"/>
<reference evidence="10" key="1">
    <citation type="submission" date="2016-12" db="EMBL/GenBank/DDBJ databases">
        <authorList>
            <person name="Varghese N."/>
            <person name="Submissions S."/>
        </authorList>
    </citation>
    <scope>NUCLEOTIDE SEQUENCE [LARGE SCALE GENOMIC DNA]</scope>
    <source>
        <strain evidence="10">DSM 13020</strain>
    </source>
</reference>
<keyword evidence="6" id="KW-0414">Isoprene biosynthesis</keyword>
<evidence type="ECO:0000313" key="10">
    <source>
        <dbReference type="Proteomes" id="UP000184207"/>
    </source>
</evidence>
<comment type="catalytic activity">
    <reaction evidence="1">
        <text>4-CDP-2-C-methyl-D-erythritol 2-phosphate = 2-C-methyl-D-erythritol 2,4-cyclic diphosphate + CMP</text>
        <dbReference type="Rhea" id="RHEA:23864"/>
        <dbReference type="ChEBI" id="CHEBI:57919"/>
        <dbReference type="ChEBI" id="CHEBI:58483"/>
        <dbReference type="ChEBI" id="CHEBI:60377"/>
        <dbReference type="EC" id="4.6.1.12"/>
    </reaction>
</comment>
<dbReference type="UniPathway" id="UPA00056">
    <property type="reaction ID" value="UER00095"/>
</dbReference>
<evidence type="ECO:0000256" key="6">
    <source>
        <dbReference type="ARBA" id="ARBA00023229"/>
    </source>
</evidence>
<comment type="cofactor">
    <cofactor evidence="2">
        <name>a divalent metal cation</name>
        <dbReference type="ChEBI" id="CHEBI:60240"/>
    </cofactor>
</comment>
<dbReference type="EC" id="4.6.1.12" evidence="4"/>
<keyword evidence="10" id="KW-1185">Reference proteome</keyword>
<dbReference type="GO" id="GO:0008685">
    <property type="term" value="F:2-C-methyl-D-erythritol 2,4-cyclodiphosphate synthase activity"/>
    <property type="evidence" value="ECO:0007669"/>
    <property type="project" value="UniProtKB-EC"/>
</dbReference>
<dbReference type="GO" id="GO:0046872">
    <property type="term" value="F:metal ion binding"/>
    <property type="evidence" value="ECO:0007669"/>
    <property type="project" value="UniProtKB-KW"/>
</dbReference>
<dbReference type="EMBL" id="FRDJ01000001">
    <property type="protein sequence ID" value="SHN49706.1"/>
    <property type="molecule type" value="Genomic_DNA"/>
</dbReference>
<evidence type="ECO:0000256" key="2">
    <source>
        <dbReference type="ARBA" id="ARBA00001968"/>
    </source>
</evidence>
<dbReference type="InterPro" id="IPR003526">
    <property type="entry name" value="MECDP_synthase"/>
</dbReference>
<dbReference type="PROSITE" id="PS01350">
    <property type="entry name" value="ISPF"/>
    <property type="match status" value="1"/>
</dbReference>
<evidence type="ECO:0000256" key="5">
    <source>
        <dbReference type="ARBA" id="ARBA00022723"/>
    </source>
</evidence>
<dbReference type="GO" id="GO:0019288">
    <property type="term" value="P:isopentenyl diphosphate biosynthetic process, methylerythritol 4-phosphate pathway"/>
    <property type="evidence" value="ECO:0007669"/>
    <property type="project" value="UniProtKB-UniPathway"/>
</dbReference>
<dbReference type="InterPro" id="IPR020555">
    <property type="entry name" value="MECDP_synthase_CS"/>
</dbReference>
<dbReference type="Gene3D" id="3.30.1330.50">
    <property type="entry name" value="2-C-methyl-D-erythritol 2,4-cyclodiphosphate synthase"/>
    <property type="match status" value="1"/>
</dbReference>
<evidence type="ECO:0000259" key="8">
    <source>
        <dbReference type="Pfam" id="PF02542"/>
    </source>
</evidence>
<dbReference type="InterPro" id="IPR036571">
    <property type="entry name" value="MECDP_synthase_sf"/>
</dbReference>
<evidence type="ECO:0000256" key="7">
    <source>
        <dbReference type="ARBA" id="ARBA00023239"/>
    </source>
</evidence>
<dbReference type="Pfam" id="PF02542">
    <property type="entry name" value="YgbB"/>
    <property type="match status" value="1"/>
</dbReference>
<keyword evidence="5" id="KW-0479">Metal-binding</keyword>
<sequence length="327" mass="37360">MRKTQLNENNIKQVVSLVYEEKKEFYDELFGSNAQKYIKKAFDMDVPPFIKRNCIVLESDGDVKGVLLYATKAEFRHGYQRWFNVLGFKIVPVGSKMIYIIQRLLMDFAIDDLYIVSLAGELKEWLLYKYIKSSRYRKIIVDALDSDIFARFNFTEERPVHPKLRRFSKFCDYENMGGIGWDTHPLVEGRKLIIGGVEIDSNLGLQGHSDADVLSHAIIDSLVGVTLKSDIGSIFPENDENRGRSSIEMLDIVVRTINKSGFFPSSVDCVIISPIRLKNYRKDISQKLEDILRCPVSVKFKSGNDVYPESQMKGITAICVSNVDKIS</sequence>
<accession>A0A1M7RU80</accession>
<dbReference type="OrthoDB" id="9804336at2"/>
<feature type="domain" description="2-C-methyl-D-erythritol 2,4-cyclodiphosphate synthase" evidence="8">
    <location>
        <begin position="178"/>
        <end position="322"/>
    </location>
</feature>
<evidence type="ECO:0000256" key="3">
    <source>
        <dbReference type="ARBA" id="ARBA00004709"/>
    </source>
</evidence>
<name>A0A1M7RU80_FERGO</name>
<dbReference type="GO" id="GO:0016114">
    <property type="term" value="P:terpenoid biosynthetic process"/>
    <property type="evidence" value="ECO:0007669"/>
    <property type="project" value="InterPro"/>
</dbReference>
<protein>
    <recommendedName>
        <fullName evidence="4">2-C-methyl-D-erythritol 2,4-cyclodiphosphate synthase</fullName>
        <ecNumber evidence="4">4.6.1.12</ecNumber>
    </recommendedName>
</protein>
<dbReference type="STRING" id="1121883.SAMN02745226_00160"/>
<evidence type="ECO:0000256" key="4">
    <source>
        <dbReference type="ARBA" id="ARBA00012579"/>
    </source>
</evidence>
<dbReference type="PANTHER" id="PTHR43181:SF1">
    <property type="entry name" value="2-C-METHYL-D-ERYTHRITOL 2,4-CYCLODIPHOSPHATE SYNTHASE, CHLOROPLASTIC"/>
    <property type="match status" value="1"/>
</dbReference>
<dbReference type="SUPFAM" id="SSF69765">
    <property type="entry name" value="IpsF-like"/>
    <property type="match status" value="1"/>
</dbReference>
<dbReference type="AlphaFoldDB" id="A0A1M7RU80"/>
<dbReference type="Proteomes" id="UP000184207">
    <property type="component" value="Unassembled WGS sequence"/>
</dbReference>
<evidence type="ECO:0000313" key="9">
    <source>
        <dbReference type="EMBL" id="SHN49706.1"/>
    </source>
</evidence>
<organism evidence="9 10">
    <name type="scientific">Fervidobacterium gondwanense DSM 13020</name>
    <dbReference type="NCBI Taxonomy" id="1121883"/>
    <lineage>
        <taxon>Bacteria</taxon>
        <taxon>Thermotogati</taxon>
        <taxon>Thermotogota</taxon>
        <taxon>Thermotogae</taxon>
        <taxon>Thermotogales</taxon>
        <taxon>Fervidobacteriaceae</taxon>
        <taxon>Fervidobacterium</taxon>
    </lineage>
</organism>
<comment type="pathway">
    <text evidence="3">Isoprenoid biosynthesis; isopentenyl diphosphate biosynthesis via DXP pathway; isopentenyl diphosphate from 1-deoxy-D-xylulose 5-phosphate: step 4/6.</text>
</comment>
<evidence type="ECO:0000256" key="1">
    <source>
        <dbReference type="ARBA" id="ARBA00000200"/>
    </source>
</evidence>
<dbReference type="RefSeq" id="WP_072757321.1">
    <property type="nucleotide sequence ID" value="NZ_FRDJ01000001.1"/>
</dbReference>
<keyword evidence="7" id="KW-0456">Lyase</keyword>
<gene>
    <name evidence="9" type="ORF">SAMN02745226_00160</name>
</gene>
<dbReference type="PANTHER" id="PTHR43181">
    <property type="entry name" value="2-C-METHYL-D-ERYTHRITOL 2,4-CYCLODIPHOSPHATE SYNTHASE, CHLOROPLASTIC"/>
    <property type="match status" value="1"/>
</dbReference>
<dbReference type="CDD" id="cd00554">
    <property type="entry name" value="MECDP_synthase"/>
    <property type="match status" value="1"/>
</dbReference>